<protein>
    <submittedName>
        <fullName evidence="4">Amino acid adenylation domain-containing protein</fullName>
    </submittedName>
</protein>
<dbReference type="InterPro" id="IPR020802">
    <property type="entry name" value="TesA-like"/>
</dbReference>
<dbReference type="InterPro" id="IPR001031">
    <property type="entry name" value="Thioesterase"/>
</dbReference>
<dbReference type="Gene3D" id="3.40.50.980">
    <property type="match status" value="2"/>
</dbReference>
<evidence type="ECO:0000259" key="3">
    <source>
        <dbReference type="PROSITE" id="PS50075"/>
    </source>
</evidence>
<dbReference type="Pfam" id="PF00501">
    <property type="entry name" value="AMP-binding"/>
    <property type="match status" value="1"/>
</dbReference>
<dbReference type="Pfam" id="PF13193">
    <property type="entry name" value="AMP-binding_C"/>
    <property type="match status" value="1"/>
</dbReference>
<dbReference type="InterPro" id="IPR045851">
    <property type="entry name" value="AMP-bd_C_sf"/>
</dbReference>
<name>A0ABW2S5Q9_9NOCA</name>
<dbReference type="Pfam" id="PF00550">
    <property type="entry name" value="PP-binding"/>
    <property type="match status" value="1"/>
</dbReference>
<evidence type="ECO:0000313" key="5">
    <source>
        <dbReference type="Proteomes" id="UP001596484"/>
    </source>
</evidence>
<dbReference type="SMART" id="SM00824">
    <property type="entry name" value="PKS_TE"/>
    <property type="match status" value="1"/>
</dbReference>
<feature type="non-terminal residue" evidence="4">
    <location>
        <position position="792"/>
    </location>
</feature>
<dbReference type="Gene3D" id="3.40.50.1820">
    <property type="entry name" value="alpha/beta hydrolase"/>
    <property type="match status" value="1"/>
</dbReference>
<evidence type="ECO:0000256" key="1">
    <source>
        <dbReference type="ARBA" id="ARBA00022450"/>
    </source>
</evidence>
<dbReference type="PANTHER" id="PTHR45527:SF1">
    <property type="entry name" value="FATTY ACID SYNTHASE"/>
    <property type="match status" value="1"/>
</dbReference>
<dbReference type="EMBL" id="JBHTCS010000036">
    <property type="protein sequence ID" value="MFC7451441.1"/>
    <property type="molecule type" value="Genomic_DNA"/>
</dbReference>
<reference evidence="5" key="1">
    <citation type="journal article" date="2019" name="Int. J. Syst. Evol. Microbiol.">
        <title>The Global Catalogue of Microorganisms (GCM) 10K type strain sequencing project: providing services to taxonomists for standard genome sequencing and annotation.</title>
        <authorList>
            <consortium name="The Broad Institute Genomics Platform"/>
            <consortium name="The Broad Institute Genome Sequencing Center for Infectious Disease"/>
            <person name="Wu L."/>
            <person name="Ma J."/>
        </authorList>
    </citation>
    <scope>NUCLEOTIDE SEQUENCE [LARGE SCALE GENOMIC DNA]</scope>
    <source>
        <strain evidence="5">ICMP 19430</strain>
    </source>
</reference>
<dbReference type="Gene3D" id="3.30.300.30">
    <property type="match status" value="1"/>
</dbReference>
<dbReference type="CDD" id="cd17646">
    <property type="entry name" value="A_NRPS_AB3403-like"/>
    <property type="match status" value="1"/>
</dbReference>
<proteinExistence type="predicted"/>
<dbReference type="InterPro" id="IPR036736">
    <property type="entry name" value="ACP-like_sf"/>
</dbReference>
<dbReference type="InterPro" id="IPR020806">
    <property type="entry name" value="PKS_PP-bd"/>
</dbReference>
<dbReference type="NCBIfam" id="TIGR01733">
    <property type="entry name" value="AA-adenyl-dom"/>
    <property type="match status" value="1"/>
</dbReference>
<keyword evidence="5" id="KW-1185">Reference proteome</keyword>
<keyword evidence="1" id="KW-0596">Phosphopantetheine</keyword>
<dbReference type="InterPro" id="IPR025110">
    <property type="entry name" value="AMP-bd_C"/>
</dbReference>
<keyword evidence="2" id="KW-0597">Phosphoprotein</keyword>
<organism evidence="4 5">
    <name type="scientific">Rhodococcus daqingensis</name>
    <dbReference type="NCBI Taxonomy" id="2479363"/>
    <lineage>
        <taxon>Bacteria</taxon>
        <taxon>Bacillati</taxon>
        <taxon>Actinomycetota</taxon>
        <taxon>Actinomycetes</taxon>
        <taxon>Mycobacteriales</taxon>
        <taxon>Nocardiaceae</taxon>
        <taxon>Rhodococcus</taxon>
    </lineage>
</organism>
<dbReference type="InterPro" id="IPR020845">
    <property type="entry name" value="AMP-binding_CS"/>
</dbReference>
<sequence>RTPDAVALVFEGEELTYAEFDARANRLARHLISMGVGPESMVGLGIRRSLDLMIGMYAIVKAGGAYVPIDPDHPADRTTYVLETADPVCVLSTRRDHFEVDPRFEVLEIDLLDTSAYDDAPVTDADRRAPLHLDNTAYVMFTSGSTGKPKGVVVTHRAIVNQLVWKQSEYGLGSDDVVLQQIAMTFDVSVWEFFWGLQNGARLVIAKPDGHKDPSYLAEVIAEHGVTTATFVPSPLGVFVAVADAASLRTLRRAFVIGEALPPETAARWRELTDAGLHNMYGPTEAAVSVTNWEARPEDTVTTPIGLPQWNVQVHVLDAGLRPTPAGVAGELYLAGPQLARGYLTRPGITSDRFVANPFGDAGDRMYRTGDLVRRRGDGVLEYIGRTDFQVKLRGQRIELEEIESAVLGHASVLQTAVLVVQDERTGDQLVAYVVPEDGREVDGEELRRYVGGTLPAYMVPNAVVVLEEFPLNPSGKLDRKQLPVPEFADAGVYRAPSTATEATVAGVLAEVLGLERVSVDASFFDLGGNSLTATRVMARLAEEIGVSVPLRAVFLEPTAAGIAAAIDGDADGAAGEAGMFDVLLPIRTGGDEPPVFVVHPVLGLSWAYSALSSVLDPRIPIYGLQSPAASGDTALPGSIEEIADRYVTEIRSVQPQGPYRLIGWSLGGVIAHAIAARLQADGQQVERLVMLDSFAGDAADGLGEGAAVTAEEILGGFGIAATAGLDPESASIDEVLTLLRESTGGPLSAVSEEWLRRMVMSATNSIELMRRYAPSRIDGDLVLFTAAAGRA</sequence>
<dbReference type="SUPFAM" id="SSF53474">
    <property type="entry name" value="alpha/beta-Hydrolases"/>
    <property type="match status" value="1"/>
</dbReference>
<dbReference type="InterPro" id="IPR010071">
    <property type="entry name" value="AA_adenyl_dom"/>
</dbReference>
<comment type="caution">
    <text evidence="4">The sequence shown here is derived from an EMBL/GenBank/DDBJ whole genome shotgun (WGS) entry which is preliminary data.</text>
</comment>
<dbReference type="SUPFAM" id="SSF56801">
    <property type="entry name" value="Acetyl-CoA synthetase-like"/>
    <property type="match status" value="1"/>
</dbReference>
<dbReference type="SMART" id="SM00823">
    <property type="entry name" value="PKS_PP"/>
    <property type="match status" value="1"/>
</dbReference>
<dbReference type="RefSeq" id="WP_378409532.1">
    <property type="nucleotide sequence ID" value="NZ_JBHTCS010000036.1"/>
</dbReference>
<evidence type="ECO:0000313" key="4">
    <source>
        <dbReference type="EMBL" id="MFC7451441.1"/>
    </source>
</evidence>
<dbReference type="Proteomes" id="UP001596484">
    <property type="component" value="Unassembled WGS sequence"/>
</dbReference>
<gene>
    <name evidence="4" type="ORF">ACFQS9_26445</name>
</gene>
<accession>A0ABW2S5Q9</accession>
<dbReference type="InterPro" id="IPR029058">
    <property type="entry name" value="AB_hydrolase_fold"/>
</dbReference>
<dbReference type="InterPro" id="IPR009081">
    <property type="entry name" value="PP-bd_ACP"/>
</dbReference>
<feature type="domain" description="Carrier" evidence="3">
    <location>
        <begin position="496"/>
        <end position="571"/>
    </location>
</feature>
<feature type="non-terminal residue" evidence="4">
    <location>
        <position position="1"/>
    </location>
</feature>
<dbReference type="Pfam" id="PF00975">
    <property type="entry name" value="Thioesterase"/>
    <property type="match status" value="1"/>
</dbReference>
<dbReference type="InterPro" id="IPR000873">
    <property type="entry name" value="AMP-dep_synth/lig_dom"/>
</dbReference>
<dbReference type="Gene3D" id="2.30.38.10">
    <property type="entry name" value="Luciferase, Domain 3"/>
    <property type="match status" value="1"/>
</dbReference>
<dbReference type="PANTHER" id="PTHR45527">
    <property type="entry name" value="NONRIBOSOMAL PEPTIDE SYNTHETASE"/>
    <property type="match status" value="1"/>
</dbReference>
<dbReference type="PROSITE" id="PS50075">
    <property type="entry name" value="CARRIER"/>
    <property type="match status" value="1"/>
</dbReference>
<dbReference type="SUPFAM" id="SSF47336">
    <property type="entry name" value="ACP-like"/>
    <property type="match status" value="1"/>
</dbReference>
<evidence type="ECO:0000256" key="2">
    <source>
        <dbReference type="ARBA" id="ARBA00022553"/>
    </source>
</evidence>
<dbReference type="PROSITE" id="PS00455">
    <property type="entry name" value="AMP_BINDING"/>
    <property type="match status" value="1"/>
</dbReference>